<evidence type="ECO:0000313" key="3">
    <source>
        <dbReference type="Proteomes" id="UP000294927"/>
    </source>
</evidence>
<dbReference type="AlphaFoldDB" id="A0A4R7UXS6"/>
<organism evidence="2 3">
    <name type="scientific">Actinophytocola oryzae</name>
    <dbReference type="NCBI Taxonomy" id="502181"/>
    <lineage>
        <taxon>Bacteria</taxon>
        <taxon>Bacillati</taxon>
        <taxon>Actinomycetota</taxon>
        <taxon>Actinomycetes</taxon>
        <taxon>Pseudonocardiales</taxon>
        <taxon>Pseudonocardiaceae</taxon>
    </lineage>
</organism>
<accession>A0A4R7UXS6</accession>
<protein>
    <submittedName>
        <fullName evidence="2">Uncharacterized protein</fullName>
    </submittedName>
</protein>
<dbReference type="Proteomes" id="UP000294927">
    <property type="component" value="Unassembled WGS sequence"/>
</dbReference>
<feature type="region of interest" description="Disordered" evidence="1">
    <location>
        <begin position="1"/>
        <end position="68"/>
    </location>
</feature>
<dbReference type="EMBL" id="SOCP01000021">
    <property type="protein sequence ID" value="TDV40954.1"/>
    <property type="molecule type" value="Genomic_DNA"/>
</dbReference>
<name>A0A4R7UXS6_9PSEU</name>
<reference evidence="2 3" key="1">
    <citation type="submission" date="2019-03" db="EMBL/GenBank/DDBJ databases">
        <title>Genomic Encyclopedia of Archaeal and Bacterial Type Strains, Phase II (KMG-II): from individual species to whole genera.</title>
        <authorList>
            <person name="Goeker M."/>
        </authorList>
    </citation>
    <scope>NUCLEOTIDE SEQUENCE [LARGE SCALE GENOMIC DNA]</scope>
    <source>
        <strain evidence="2 3">DSM 45499</strain>
    </source>
</reference>
<comment type="caution">
    <text evidence="2">The sequence shown here is derived from an EMBL/GenBank/DDBJ whole genome shotgun (WGS) entry which is preliminary data.</text>
</comment>
<proteinExistence type="predicted"/>
<gene>
    <name evidence="2" type="ORF">CLV71_12120</name>
</gene>
<feature type="compositionally biased region" description="Low complexity" evidence="1">
    <location>
        <begin position="1"/>
        <end position="14"/>
    </location>
</feature>
<sequence length="91" mass="9150">MCTCEEAAGATAAGSVIESAGPGRPSADRDGRTGRGPLPGKAEQPLSAPLDESRTVASPPDAPGLDRECAGHVLGIAEPDHEPPPVLVWTA</sequence>
<evidence type="ECO:0000256" key="1">
    <source>
        <dbReference type="SAM" id="MobiDB-lite"/>
    </source>
</evidence>
<dbReference type="RefSeq" id="WP_133907903.1">
    <property type="nucleotide sequence ID" value="NZ_SOCP01000021.1"/>
</dbReference>
<evidence type="ECO:0000313" key="2">
    <source>
        <dbReference type="EMBL" id="TDV40954.1"/>
    </source>
</evidence>
<keyword evidence="3" id="KW-1185">Reference proteome</keyword>